<evidence type="ECO:0000313" key="2">
    <source>
        <dbReference type="EMBL" id="OSX77209.1"/>
    </source>
</evidence>
<dbReference type="EMBL" id="KV918844">
    <property type="protein sequence ID" value="OSX77209.1"/>
    <property type="molecule type" value="Genomic_DNA"/>
</dbReference>
<feature type="region of interest" description="Disordered" evidence="1">
    <location>
        <begin position="97"/>
        <end position="229"/>
    </location>
</feature>
<reference evidence="2 3" key="1">
    <citation type="submission" date="2017-03" db="EMBL/GenBank/DDBJ databases">
        <title>WGS assembly of Porphyra umbilicalis.</title>
        <authorList>
            <person name="Brawley S.H."/>
            <person name="Blouin N.A."/>
            <person name="Ficko-Blean E."/>
            <person name="Wheeler G.L."/>
            <person name="Lohr M."/>
            <person name="Goodson H.V."/>
            <person name="Jenkins J.W."/>
            <person name="Blaby-Haas C.E."/>
            <person name="Helliwell K.E."/>
            <person name="Chan C."/>
            <person name="Marriage T."/>
            <person name="Bhattacharya D."/>
            <person name="Klein A.S."/>
            <person name="Badis Y."/>
            <person name="Brodie J."/>
            <person name="Cao Y."/>
            <person name="Collen J."/>
            <person name="Dittami S.M."/>
            <person name="Gachon C.M."/>
            <person name="Green B.R."/>
            <person name="Karpowicz S."/>
            <person name="Kim J.W."/>
            <person name="Kudahl U."/>
            <person name="Lin S."/>
            <person name="Michel G."/>
            <person name="Mittag M."/>
            <person name="Olson B.J."/>
            <person name="Pangilinan J."/>
            <person name="Peng Y."/>
            <person name="Qiu H."/>
            <person name="Shu S."/>
            <person name="Singer J.T."/>
            <person name="Smith A.G."/>
            <person name="Sprecher B.N."/>
            <person name="Wagner V."/>
            <person name="Wang W."/>
            <person name="Wang Z.-Y."/>
            <person name="Yan J."/>
            <person name="Yarish C."/>
            <person name="Zoeuner-Riek S."/>
            <person name="Zhuang Y."/>
            <person name="Zou Y."/>
            <person name="Lindquist E.A."/>
            <person name="Grimwood J."/>
            <person name="Barry K."/>
            <person name="Rokhsar D.S."/>
            <person name="Schmutz J."/>
            <person name="Stiller J.W."/>
            <person name="Grossman A.R."/>
            <person name="Prochnik S.E."/>
        </authorList>
    </citation>
    <scope>NUCLEOTIDE SEQUENCE [LARGE SCALE GENOMIC DNA]</scope>
    <source>
        <strain evidence="2">4086291</strain>
    </source>
</reference>
<sequence length="229" mass="26021">MGAPWTTAPGAHCSAQQPLWVGGWHRPSAPSRARTSQEPHGSAREKCWPGRLGPPEVKHKERLTVRRRQQGQHRVVLPWVDLTRPQRELVSKRTRARRARLTRGGDGARAPRSAWPPPCRPTWTWGAGSTRGGVRRGRRDRRGRRRVVQHGRGAPDRLVGGVRRGRQDRRGRRRVVQHGRGAPDRLVGGVRRGRRGRSGRRRVVQHGRGAPDRLVGRVERGRRGRRGRR</sequence>
<dbReference type="AlphaFoldDB" id="A0A1X6P8I9"/>
<organism evidence="2 3">
    <name type="scientific">Porphyra umbilicalis</name>
    <name type="common">Purple laver</name>
    <name type="synonym">Red alga</name>
    <dbReference type="NCBI Taxonomy" id="2786"/>
    <lineage>
        <taxon>Eukaryota</taxon>
        <taxon>Rhodophyta</taxon>
        <taxon>Bangiophyceae</taxon>
        <taxon>Bangiales</taxon>
        <taxon>Bangiaceae</taxon>
        <taxon>Porphyra</taxon>
    </lineage>
</organism>
<name>A0A1X6P8I9_PORUM</name>
<gene>
    <name evidence="2" type="ORF">BU14_0158s0014</name>
</gene>
<proteinExistence type="predicted"/>
<protein>
    <submittedName>
        <fullName evidence="2">Uncharacterized protein</fullName>
    </submittedName>
</protein>
<evidence type="ECO:0000313" key="3">
    <source>
        <dbReference type="Proteomes" id="UP000218209"/>
    </source>
</evidence>
<feature type="compositionally biased region" description="Basic residues" evidence="1">
    <location>
        <begin position="191"/>
        <end position="205"/>
    </location>
</feature>
<accession>A0A1X6P8I9</accession>
<evidence type="ECO:0000256" key="1">
    <source>
        <dbReference type="SAM" id="MobiDB-lite"/>
    </source>
</evidence>
<feature type="compositionally biased region" description="Basic residues" evidence="1">
    <location>
        <begin position="133"/>
        <end position="149"/>
    </location>
</feature>
<feature type="compositionally biased region" description="Low complexity" evidence="1">
    <location>
        <begin position="150"/>
        <end position="161"/>
    </location>
</feature>
<feature type="compositionally biased region" description="Basic residues" evidence="1">
    <location>
        <begin position="163"/>
        <end position="177"/>
    </location>
</feature>
<dbReference type="Proteomes" id="UP000218209">
    <property type="component" value="Unassembled WGS sequence"/>
</dbReference>
<keyword evidence="3" id="KW-1185">Reference proteome</keyword>
<feature type="compositionally biased region" description="Basic and acidic residues" evidence="1">
    <location>
        <begin position="209"/>
        <end position="221"/>
    </location>
</feature>
<feature type="compositionally biased region" description="Basic and acidic residues" evidence="1">
    <location>
        <begin position="35"/>
        <end position="48"/>
    </location>
</feature>
<feature type="region of interest" description="Disordered" evidence="1">
    <location>
        <begin position="1"/>
        <end position="56"/>
    </location>
</feature>